<proteinExistence type="predicted"/>
<protein>
    <submittedName>
        <fullName evidence="2">Uncharacterized protein</fullName>
    </submittedName>
</protein>
<sequence>MVSLPSPADCPGVIGAVIGLVGVVLSVLMIVVWETVPLGWYVLVASGTLWGFSILFCMIFEWDHIPYFGS</sequence>
<evidence type="ECO:0000313" key="2">
    <source>
        <dbReference type="EMBL" id="MFD1568622.1"/>
    </source>
</evidence>
<name>A0ABD6BVH9_9EURY</name>
<reference evidence="2 3" key="1">
    <citation type="journal article" date="2019" name="Int. J. Syst. Evol. Microbiol.">
        <title>The Global Catalogue of Microorganisms (GCM) 10K type strain sequencing project: providing services to taxonomists for standard genome sequencing and annotation.</title>
        <authorList>
            <consortium name="The Broad Institute Genomics Platform"/>
            <consortium name="The Broad Institute Genome Sequencing Center for Infectious Disease"/>
            <person name="Wu L."/>
            <person name="Ma J."/>
        </authorList>
    </citation>
    <scope>NUCLEOTIDE SEQUENCE [LARGE SCALE GENOMIC DNA]</scope>
    <source>
        <strain evidence="2 3">CGMCC 1.12859</strain>
    </source>
</reference>
<feature type="transmembrane region" description="Helical" evidence="1">
    <location>
        <begin position="12"/>
        <end position="33"/>
    </location>
</feature>
<accession>A0ABD6BVH9</accession>
<organism evidence="2 3">
    <name type="scientific">Halolamina litorea</name>
    <dbReference type="NCBI Taxonomy" id="1515593"/>
    <lineage>
        <taxon>Archaea</taxon>
        <taxon>Methanobacteriati</taxon>
        <taxon>Methanobacteriota</taxon>
        <taxon>Stenosarchaea group</taxon>
        <taxon>Halobacteria</taxon>
        <taxon>Halobacteriales</taxon>
        <taxon>Haloferacaceae</taxon>
    </lineage>
</organism>
<keyword evidence="3" id="KW-1185">Reference proteome</keyword>
<dbReference type="EMBL" id="JBHUCZ010000012">
    <property type="protein sequence ID" value="MFD1568622.1"/>
    <property type="molecule type" value="Genomic_DNA"/>
</dbReference>
<comment type="caution">
    <text evidence="2">The sequence shown here is derived from an EMBL/GenBank/DDBJ whole genome shotgun (WGS) entry which is preliminary data.</text>
</comment>
<keyword evidence="1" id="KW-0812">Transmembrane</keyword>
<keyword evidence="1" id="KW-1133">Transmembrane helix</keyword>
<evidence type="ECO:0000313" key="3">
    <source>
        <dbReference type="Proteomes" id="UP001597139"/>
    </source>
</evidence>
<dbReference type="RefSeq" id="WP_267648120.1">
    <property type="nucleotide sequence ID" value="NZ_JANHGR010000003.1"/>
</dbReference>
<gene>
    <name evidence="2" type="ORF">ACFSAU_14090</name>
</gene>
<feature type="transmembrane region" description="Helical" evidence="1">
    <location>
        <begin position="39"/>
        <end position="60"/>
    </location>
</feature>
<keyword evidence="1" id="KW-0472">Membrane</keyword>
<dbReference type="Proteomes" id="UP001597139">
    <property type="component" value="Unassembled WGS sequence"/>
</dbReference>
<evidence type="ECO:0000256" key="1">
    <source>
        <dbReference type="SAM" id="Phobius"/>
    </source>
</evidence>
<dbReference type="AlphaFoldDB" id="A0ABD6BVH9"/>